<dbReference type="PANTHER" id="PTHR24193">
    <property type="entry name" value="ANKYRIN REPEAT PROTEIN"/>
    <property type="match status" value="1"/>
</dbReference>
<dbReference type="eggNOG" id="KOG0504">
    <property type="taxonomic scope" value="Eukaryota"/>
</dbReference>
<sequence>MEEVTLKAVRATARSTPRTRNKGKKMGLFNKKKLRNVRALVFLLACSQQCTLSRCDLSSRKLVASIFPNFKFRYIPPSPKEEDEEKIVRTFPDGTKYTMMTRLGQDKYIFRLRHNNTNGFYMVPKEENRIVPWYQQENPVIPLVESILDVVKWQATVIKGKLLMFGAHIMGQDVGSMCESAVQGKWPFFLANKQSPESFRKSCVDLFNSYVSEAADTKKWLSINDEHETPDERPLHVQSDLEWSEELLAIYHNFSWFRRYLERTSIYEEHDEMEAKLQPNLLFATQEDLTESQDGRYLGYIHFSRLPNRHIAETIGIPKENPVPKAILSKEAEGKVKEMNDLVNEYVKGQDKRKLSKIHELMTVELPRLKLAKKLDKDMTYTELMLNRSLWSLQEMNETDASLMIACAMGDLNTVVELVKRGANVKAMDGYGRTALHYCALGPSFQSRIPALLVQLGADIDEQDDDGQTPLMAAAISGAYHTCKTLVELGADLERRGWGLRTSLHWAADLGMVEIVKLLVENGADLALEDALGYDVFTIAKERQHKTMFKYIREYKDTHQDRFIQTETKHIFGGVWFDPTLHPKSPIWEDIAEFEEDWYEEMGLPKELAGRKELLNFSPKGRKRFVDKHKHEPGFLNWDILKEMKIGMGPGEYNIFDKIDGFEE</sequence>
<dbReference type="Proteomes" id="UP000011087">
    <property type="component" value="Unassembled WGS sequence"/>
</dbReference>
<evidence type="ECO:0000256" key="1">
    <source>
        <dbReference type="ARBA" id="ARBA00022737"/>
    </source>
</evidence>
<reference evidence="6" key="2">
    <citation type="submission" date="2012-11" db="EMBL/GenBank/DDBJ databases">
        <authorList>
            <person name="Kuo A."/>
            <person name="Curtis B.A."/>
            <person name="Tanifuji G."/>
            <person name="Burki F."/>
            <person name="Gruber A."/>
            <person name="Irimia M."/>
            <person name="Maruyama S."/>
            <person name="Arias M.C."/>
            <person name="Ball S.G."/>
            <person name="Gile G.H."/>
            <person name="Hirakawa Y."/>
            <person name="Hopkins J.F."/>
            <person name="Rensing S.A."/>
            <person name="Schmutz J."/>
            <person name="Symeonidi A."/>
            <person name="Elias M."/>
            <person name="Eveleigh R.J."/>
            <person name="Herman E.K."/>
            <person name="Klute M.J."/>
            <person name="Nakayama T."/>
            <person name="Obornik M."/>
            <person name="Reyes-Prieto A."/>
            <person name="Armbrust E.V."/>
            <person name="Aves S.J."/>
            <person name="Beiko R.G."/>
            <person name="Coutinho P."/>
            <person name="Dacks J.B."/>
            <person name="Durnford D.G."/>
            <person name="Fast N.M."/>
            <person name="Green B.R."/>
            <person name="Grisdale C."/>
            <person name="Hempe F."/>
            <person name="Henrissat B."/>
            <person name="Hoppner M.P."/>
            <person name="Ishida K.-I."/>
            <person name="Kim E."/>
            <person name="Koreny L."/>
            <person name="Kroth P.G."/>
            <person name="Liu Y."/>
            <person name="Malik S.-B."/>
            <person name="Maier U.G."/>
            <person name="McRose D."/>
            <person name="Mock T."/>
            <person name="Neilson J.A."/>
            <person name="Onodera N.T."/>
            <person name="Poole A.M."/>
            <person name="Pritham E.J."/>
            <person name="Richards T.A."/>
            <person name="Rocap G."/>
            <person name="Roy S.W."/>
            <person name="Sarai C."/>
            <person name="Schaack S."/>
            <person name="Shirato S."/>
            <person name="Slamovits C.H."/>
            <person name="Spencer D.F."/>
            <person name="Suzuki S."/>
            <person name="Worden A.Z."/>
            <person name="Zauner S."/>
            <person name="Barry K."/>
            <person name="Bell C."/>
            <person name="Bharti A.K."/>
            <person name="Crow J.A."/>
            <person name="Grimwood J."/>
            <person name="Kramer R."/>
            <person name="Lindquist E."/>
            <person name="Lucas S."/>
            <person name="Salamov A."/>
            <person name="McFadden G.I."/>
            <person name="Lane C.E."/>
            <person name="Keeling P.J."/>
            <person name="Gray M.W."/>
            <person name="Grigoriev I.V."/>
            <person name="Archibald J.M."/>
        </authorList>
    </citation>
    <scope>NUCLEOTIDE SEQUENCE</scope>
    <source>
        <strain evidence="6">CCMP2712</strain>
    </source>
</reference>
<reference evidence="5" key="3">
    <citation type="submission" date="2016-03" db="UniProtKB">
        <authorList>
            <consortium name="EnsemblProtists"/>
        </authorList>
    </citation>
    <scope>IDENTIFICATION</scope>
</reference>
<keyword evidence="6" id="KW-1185">Reference proteome</keyword>
<dbReference type="PROSITE" id="PS50297">
    <property type="entry name" value="ANK_REP_REGION"/>
    <property type="match status" value="3"/>
</dbReference>
<reference evidence="4 6" key="1">
    <citation type="journal article" date="2012" name="Nature">
        <title>Algal genomes reveal evolutionary mosaicism and the fate of nucleomorphs.</title>
        <authorList>
            <consortium name="DOE Joint Genome Institute"/>
            <person name="Curtis B.A."/>
            <person name="Tanifuji G."/>
            <person name="Burki F."/>
            <person name="Gruber A."/>
            <person name="Irimia M."/>
            <person name="Maruyama S."/>
            <person name="Arias M.C."/>
            <person name="Ball S.G."/>
            <person name="Gile G.H."/>
            <person name="Hirakawa Y."/>
            <person name="Hopkins J.F."/>
            <person name="Kuo A."/>
            <person name="Rensing S.A."/>
            <person name="Schmutz J."/>
            <person name="Symeonidi A."/>
            <person name="Elias M."/>
            <person name="Eveleigh R.J."/>
            <person name="Herman E.K."/>
            <person name="Klute M.J."/>
            <person name="Nakayama T."/>
            <person name="Obornik M."/>
            <person name="Reyes-Prieto A."/>
            <person name="Armbrust E.V."/>
            <person name="Aves S.J."/>
            <person name="Beiko R.G."/>
            <person name="Coutinho P."/>
            <person name="Dacks J.B."/>
            <person name="Durnford D.G."/>
            <person name="Fast N.M."/>
            <person name="Green B.R."/>
            <person name="Grisdale C.J."/>
            <person name="Hempel F."/>
            <person name="Henrissat B."/>
            <person name="Hoppner M.P."/>
            <person name="Ishida K."/>
            <person name="Kim E."/>
            <person name="Koreny L."/>
            <person name="Kroth P.G."/>
            <person name="Liu Y."/>
            <person name="Malik S.B."/>
            <person name="Maier U.G."/>
            <person name="McRose D."/>
            <person name="Mock T."/>
            <person name="Neilson J.A."/>
            <person name="Onodera N.T."/>
            <person name="Poole A.M."/>
            <person name="Pritham E.J."/>
            <person name="Richards T.A."/>
            <person name="Rocap G."/>
            <person name="Roy S.W."/>
            <person name="Sarai C."/>
            <person name="Schaack S."/>
            <person name="Shirato S."/>
            <person name="Slamovits C.H."/>
            <person name="Spencer D.F."/>
            <person name="Suzuki S."/>
            <person name="Worden A.Z."/>
            <person name="Zauner S."/>
            <person name="Barry K."/>
            <person name="Bell C."/>
            <person name="Bharti A.K."/>
            <person name="Crow J.A."/>
            <person name="Grimwood J."/>
            <person name="Kramer R."/>
            <person name="Lindquist E."/>
            <person name="Lucas S."/>
            <person name="Salamov A."/>
            <person name="McFadden G.I."/>
            <person name="Lane C.E."/>
            <person name="Keeling P.J."/>
            <person name="Gray M.W."/>
            <person name="Grigoriev I.V."/>
            <person name="Archibald J.M."/>
        </authorList>
    </citation>
    <scope>NUCLEOTIDE SEQUENCE</scope>
    <source>
        <strain evidence="4 6">CCMP2712</strain>
    </source>
</reference>
<feature type="repeat" description="ANK" evidence="3">
    <location>
        <begin position="466"/>
        <end position="498"/>
    </location>
</feature>
<dbReference type="KEGG" id="gtt:GUITHDRAFT_115891"/>
<dbReference type="GO" id="GO:0045944">
    <property type="term" value="P:positive regulation of transcription by RNA polymerase II"/>
    <property type="evidence" value="ECO:0007669"/>
    <property type="project" value="TreeGrafter"/>
</dbReference>
<dbReference type="RefSeq" id="XP_005824895.1">
    <property type="nucleotide sequence ID" value="XM_005824838.1"/>
</dbReference>
<dbReference type="SUPFAM" id="SSF48403">
    <property type="entry name" value="Ankyrin repeat"/>
    <property type="match status" value="1"/>
</dbReference>
<dbReference type="GO" id="GO:0000976">
    <property type="term" value="F:transcription cis-regulatory region binding"/>
    <property type="evidence" value="ECO:0007669"/>
    <property type="project" value="TreeGrafter"/>
</dbReference>
<dbReference type="InterPro" id="IPR036770">
    <property type="entry name" value="Ankyrin_rpt-contain_sf"/>
</dbReference>
<dbReference type="SMART" id="SM00248">
    <property type="entry name" value="ANK"/>
    <property type="match status" value="4"/>
</dbReference>
<dbReference type="PROSITE" id="PS50088">
    <property type="entry name" value="ANK_REPEAT"/>
    <property type="match status" value="4"/>
</dbReference>
<protein>
    <submittedName>
        <fullName evidence="4 5">Uncharacterized protein</fullName>
    </submittedName>
</protein>
<keyword evidence="1" id="KW-0677">Repeat</keyword>
<dbReference type="GeneID" id="17294679"/>
<feature type="repeat" description="ANK" evidence="3">
    <location>
        <begin position="431"/>
        <end position="465"/>
    </location>
</feature>
<dbReference type="EnsemblProtists" id="EKX37915">
    <property type="protein sequence ID" value="EKX37915"/>
    <property type="gene ID" value="GUITHDRAFT_115891"/>
</dbReference>
<dbReference type="AlphaFoldDB" id="L1IQ18"/>
<evidence type="ECO:0000256" key="2">
    <source>
        <dbReference type="ARBA" id="ARBA00023043"/>
    </source>
</evidence>
<dbReference type="InterPro" id="IPR002110">
    <property type="entry name" value="Ankyrin_rpt"/>
</dbReference>
<keyword evidence="2 3" id="KW-0040">ANK repeat</keyword>
<dbReference type="Gene3D" id="1.25.40.20">
    <property type="entry name" value="Ankyrin repeat-containing domain"/>
    <property type="match status" value="1"/>
</dbReference>
<evidence type="ECO:0000313" key="4">
    <source>
        <dbReference type="EMBL" id="EKX37915.1"/>
    </source>
</evidence>
<feature type="repeat" description="ANK" evidence="3">
    <location>
        <begin position="398"/>
        <end position="430"/>
    </location>
</feature>
<dbReference type="EMBL" id="JH993053">
    <property type="protein sequence ID" value="EKX37915.1"/>
    <property type="molecule type" value="Genomic_DNA"/>
</dbReference>
<dbReference type="GO" id="GO:0005634">
    <property type="term" value="C:nucleus"/>
    <property type="evidence" value="ECO:0007669"/>
    <property type="project" value="TreeGrafter"/>
</dbReference>
<organism evidence="4">
    <name type="scientific">Guillardia theta (strain CCMP2712)</name>
    <name type="common">Cryptophyte</name>
    <dbReference type="NCBI Taxonomy" id="905079"/>
    <lineage>
        <taxon>Eukaryota</taxon>
        <taxon>Cryptophyceae</taxon>
        <taxon>Pyrenomonadales</taxon>
        <taxon>Geminigeraceae</taxon>
        <taxon>Guillardia</taxon>
    </lineage>
</organism>
<evidence type="ECO:0000313" key="5">
    <source>
        <dbReference type="EnsemblProtists" id="EKX37915"/>
    </source>
</evidence>
<dbReference type="Pfam" id="PF12796">
    <property type="entry name" value="Ank_2"/>
    <property type="match status" value="1"/>
</dbReference>
<accession>L1IQ18</accession>
<dbReference type="STRING" id="905079.L1IQ18"/>
<name>L1IQ18_GUITC</name>
<dbReference type="InterPro" id="IPR050663">
    <property type="entry name" value="Ankyrin-SOCS_Box"/>
</dbReference>
<feature type="repeat" description="ANK" evidence="3">
    <location>
        <begin position="499"/>
        <end position="531"/>
    </location>
</feature>
<dbReference type="OrthoDB" id="194358at2759"/>
<proteinExistence type="predicted"/>
<evidence type="ECO:0000256" key="3">
    <source>
        <dbReference type="PROSITE-ProRule" id="PRU00023"/>
    </source>
</evidence>
<dbReference type="PANTHER" id="PTHR24193:SF121">
    <property type="entry name" value="ADA2A-CONTAINING COMPLEX COMPONENT 3, ISOFORM D"/>
    <property type="match status" value="1"/>
</dbReference>
<dbReference type="Pfam" id="PF13637">
    <property type="entry name" value="Ank_4"/>
    <property type="match status" value="1"/>
</dbReference>
<dbReference type="HOGENOM" id="CLU_413604_0_0_1"/>
<evidence type="ECO:0000313" key="6">
    <source>
        <dbReference type="Proteomes" id="UP000011087"/>
    </source>
</evidence>
<dbReference type="PaxDb" id="55529-EKX37915"/>
<gene>
    <name evidence="4" type="ORF">GUITHDRAFT_115891</name>
</gene>